<reference evidence="2" key="1">
    <citation type="journal article" date="2012" name="Science">
        <title>Fermentation, hydrogen, and sulfur metabolism in multiple uncultivated bacterial phyla.</title>
        <authorList>
            <person name="Wrighton K.C."/>
            <person name="Thomas B.C."/>
            <person name="Sharon I."/>
            <person name="Miller C.S."/>
            <person name="Castelle C.J."/>
            <person name="VerBerkmoes N.C."/>
            <person name="Wilkins M.J."/>
            <person name="Hettich R.L."/>
            <person name="Lipton M.S."/>
            <person name="Williams K.H."/>
            <person name="Long P.E."/>
            <person name="Banfield J.F."/>
        </authorList>
    </citation>
    <scope>NUCLEOTIDE SEQUENCE [LARGE SCALE GENOMIC DNA]</scope>
</reference>
<evidence type="ECO:0000256" key="1">
    <source>
        <dbReference type="SAM" id="Phobius"/>
    </source>
</evidence>
<sequence>MRNHSSENVKRNPYLLNRVKNLTTVFATSIAIWLGGCWWWGSWQNESDPTQVTNWEISTTPQWVRVNQNKIWDKIEISFFVQNPTQKILYSINWDGSSLNAESLNYTNGELIILELWDAISYRVMDSDWSVWQTYSILNYWNLPPLDNNMIIDDWSLASRIQQEEANIIKYQNQLAELAAKKQTKQGSLEIILSTIEQIKLDISSNNARVSNINSFLSNINNLLNSTSSLDENFDAQLKNIVNAYYSGKTSKTAAKSLSATTTSVDTAKINQRINILNSDITKLNSDIAGLESSIAVAQWNYSKKYAEYLNWKSEADKDKALYEAAKAEYERYKVIYNDNKLNFETIKSSILWIGYDSYLWTDIQSLLLNNLSNLAFVKYQVSWYANEAVNAYNLKKWSYILNTSANDRVSNPHQSSSKVSFLWWDYQMFVDFNAQNNWKNYKANVHVAYHTSTGGSEKNTAYLQAVNATDITDMQKMLYAWIRSVIINNNVDNMANYKSVMDWAYSKATDVWFEALFNQIFYDIEKQMYEESLAEMNAITSQINSDKQTLLSKRSLLETKKTELADCQNKILSAQSELNGNTAYLNSKNNELIVLQAQQLSINNELVAVTQEFTSVNTLYFASLNFVDTNKNSLAQIKPNDPKLPWHTSVVNWKYAYVNWGQYWTDIYKANPFTIYVSYWNNYPSTIWAEYKSNDQLIITKEISVNNLDDLKTSKSKLEQMMRITQDIKKYWWLPENWTIRKITVADLNNYKNLIESLTQCDTTILTKTLTKETLKACGSWNTIIIKWKEWLYQEALRLYYSASFKYLLDNDAGFRQKYYETKNKLIQDKLQEFRAQEGRSPTVSENSRIAEQIAKWIFNWVTDWWVDYAMSYKDMADDIYSAGKSLLSIDGTDIRNFMAGSFEAISNPDATIDKIRNAAVNDFNRFKTDVTKTYDIIKNYSLTEYDGAYWPTYAWAFIGGIAYDPLSKISRIWKLWEFSWQVRLKSDYLINKLRNLSEADFRYLRTMETSTRLKEWRMAHTIFWDWAEVNWVKIFKWWLHDANEFEKAMKAGLVEAQDLSWNRITDLSSFWTNITIKIKVKKFWSTTFRDIDLFPKSWSKDDIINAWNQIQSQWRDWNMTMVSNFKWIEVIWWKFESAKWVNDVLNTWYPFNK</sequence>
<keyword evidence="1" id="KW-0472">Membrane</keyword>
<name>K2FGN0_9BACT</name>
<comment type="caution">
    <text evidence="2">The sequence shown here is derived from an EMBL/GenBank/DDBJ whole genome shotgun (WGS) entry which is preliminary data.</text>
</comment>
<organism evidence="2">
    <name type="scientific">uncultured bacterium</name>
    <name type="common">gcode 4</name>
    <dbReference type="NCBI Taxonomy" id="1234023"/>
    <lineage>
        <taxon>Bacteria</taxon>
        <taxon>environmental samples</taxon>
    </lineage>
</organism>
<accession>K2FGN0</accession>
<feature type="transmembrane region" description="Helical" evidence="1">
    <location>
        <begin position="21"/>
        <end position="41"/>
    </location>
</feature>
<keyword evidence="1" id="KW-0812">Transmembrane</keyword>
<protein>
    <submittedName>
        <fullName evidence="2">Uncharacterized protein</fullName>
    </submittedName>
</protein>
<dbReference type="AlphaFoldDB" id="K2FGN0"/>
<gene>
    <name evidence="2" type="ORF">ACD_2C00011G0002</name>
</gene>
<proteinExistence type="predicted"/>
<keyword evidence="1" id="KW-1133">Transmembrane helix</keyword>
<evidence type="ECO:0000313" key="2">
    <source>
        <dbReference type="EMBL" id="EKE30306.1"/>
    </source>
</evidence>
<dbReference type="EMBL" id="AMFJ01000011">
    <property type="protein sequence ID" value="EKE30306.1"/>
    <property type="molecule type" value="Genomic_DNA"/>
</dbReference>